<dbReference type="Proteomes" id="UP000663791">
    <property type="component" value="Unassembled WGS sequence"/>
</dbReference>
<organism evidence="3 4">
    <name type="scientific">Nocardioides faecalis</name>
    <dbReference type="NCBI Taxonomy" id="2803858"/>
    <lineage>
        <taxon>Bacteria</taxon>
        <taxon>Bacillati</taxon>
        <taxon>Actinomycetota</taxon>
        <taxon>Actinomycetes</taxon>
        <taxon>Propionibacteriales</taxon>
        <taxon>Nocardioidaceae</taxon>
        <taxon>Nocardioides</taxon>
    </lineage>
</organism>
<dbReference type="Pfam" id="PF13472">
    <property type="entry name" value="Lipase_GDSL_2"/>
    <property type="match status" value="1"/>
</dbReference>
<feature type="signal peptide" evidence="1">
    <location>
        <begin position="1"/>
        <end position="29"/>
    </location>
</feature>
<dbReference type="PROSITE" id="PS51318">
    <property type="entry name" value="TAT"/>
    <property type="match status" value="1"/>
</dbReference>
<name>A0A938YCN0_9ACTN</name>
<protein>
    <submittedName>
        <fullName evidence="3">SGNH/GDSL hydrolase family protein</fullName>
    </submittedName>
</protein>
<evidence type="ECO:0000313" key="3">
    <source>
        <dbReference type="EMBL" id="MBM9461419.1"/>
    </source>
</evidence>
<evidence type="ECO:0000313" key="4">
    <source>
        <dbReference type="Proteomes" id="UP000663791"/>
    </source>
</evidence>
<dbReference type="InterPro" id="IPR036514">
    <property type="entry name" value="SGNH_hydro_sf"/>
</dbReference>
<evidence type="ECO:0000256" key="1">
    <source>
        <dbReference type="SAM" id="SignalP"/>
    </source>
</evidence>
<feature type="domain" description="SGNH hydrolase-type esterase" evidence="2">
    <location>
        <begin position="61"/>
        <end position="218"/>
    </location>
</feature>
<proteinExistence type="predicted"/>
<reference evidence="3" key="1">
    <citation type="submission" date="2021-01" db="EMBL/GenBank/DDBJ databases">
        <title>Novel species in genus Nocardioides.</title>
        <authorList>
            <person name="Zhang G."/>
        </authorList>
    </citation>
    <scope>NUCLEOTIDE SEQUENCE</scope>
    <source>
        <strain evidence="3">Zg-536</strain>
    </source>
</reference>
<dbReference type="Gene3D" id="3.40.50.1110">
    <property type="entry name" value="SGNH hydrolase"/>
    <property type="match status" value="1"/>
</dbReference>
<dbReference type="EMBL" id="JAERTX010000017">
    <property type="protein sequence ID" value="MBM9461419.1"/>
    <property type="molecule type" value="Genomic_DNA"/>
</dbReference>
<dbReference type="InterPro" id="IPR006311">
    <property type="entry name" value="TAT_signal"/>
</dbReference>
<dbReference type="AlphaFoldDB" id="A0A938YCN0"/>
<gene>
    <name evidence="3" type="ORF">JK386_16065</name>
</gene>
<sequence>MTRHLTRARLLVGTLAALLVVGVSTVALARAGAGPDRCGVTAERAAARGALVTGEGARVLVIGDSYSVGAGVAPTESWPVRLPGRVVVDGFSGSGFSAGASPCGDRSYATRVTDDAGTRREARATDLVVVEGGLNDTDQPVADLVTGFERLARRLAGAEVLVVGPAPAPARPAEAVAAVDAELMRLAAAHGMDYLSMLDVELGYLDDRLHPDPEGHRIFGDRVAERVRTLLAN</sequence>
<accession>A0A938YCN0</accession>
<feature type="chain" id="PRO_5037877959" evidence="1">
    <location>
        <begin position="30"/>
        <end position="233"/>
    </location>
</feature>
<keyword evidence="4" id="KW-1185">Reference proteome</keyword>
<keyword evidence="1" id="KW-0732">Signal</keyword>
<evidence type="ECO:0000259" key="2">
    <source>
        <dbReference type="Pfam" id="PF13472"/>
    </source>
</evidence>
<dbReference type="RefSeq" id="WP_205292741.1">
    <property type="nucleotide sequence ID" value="NZ_CP074406.1"/>
</dbReference>
<dbReference type="SUPFAM" id="SSF52266">
    <property type="entry name" value="SGNH hydrolase"/>
    <property type="match status" value="1"/>
</dbReference>
<dbReference type="InterPro" id="IPR013830">
    <property type="entry name" value="SGNH_hydro"/>
</dbReference>
<comment type="caution">
    <text evidence="3">The sequence shown here is derived from an EMBL/GenBank/DDBJ whole genome shotgun (WGS) entry which is preliminary data.</text>
</comment>
<dbReference type="GO" id="GO:0016787">
    <property type="term" value="F:hydrolase activity"/>
    <property type="evidence" value="ECO:0007669"/>
    <property type="project" value="UniProtKB-KW"/>
</dbReference>
<dbReference type="CDD" id="cd00229">
    <property type="entry name" value="SGNH_hydrolase"/>
    <property type="match status" value="1"/>
</dbReference>
<keyword evidence="3" id="KW-0378">Hydrolase</keyword>